<evidence type="ECO:0000313" key="1">
    <source>
        <dbReference type="EMBL" id="KKN57873.1"/>
    </source>
</evidence>
<protein>
    <submittedName>
        <fullName evidence="1">Uncharacterized protein</fullName>
    </submittedName>
</protein>
<sequence>MPQGQLIVSMGTDTLDIWGVAGLDADLRPLVGTGETKEATVLTQAQADKQLEPTLVNHIRGGKSVMEGYVKFAKQVRITGTARGLEALRELFKISKPDESVQMTKTASGQPLFELVNPAQEYFDILSTGDIEKAASHPFNNALFKAIEEEGHDARDLGFPVRCKIKFANKSAEQLFVNAAKIERGEKAAFARGVDALVKSGGVKSSISDLADIAEADPKGALTKVAAHYIIAVRQGDMEKAAGLGAILARILPWLGKFGGKLLGLGGKALTYAGKGAKGLGLGAGVTGAIGRGAGGLIGAGRAASRTGAGTLARGVGGAALGLGGLAALRARGPGQSPEDLIDPSQLSGAFGGIPPAQGFGPGAYGGVPPELVGGGVR</sequence>
<reference evidence="1" key="1">
    <citation type="journal article" date="2015" name="Nature">
        <title>Complex archaea that bridge the gap between prokaryotes and eukaryotes.</title>
        <authorList>
            <person name="Spang A."/>
            <person name="Saw J.H."/>
            <person name="Jorgensen S.L."/>
            <person name="Zaremba-Niedzwiedzka K."/>
            <person name="Martijn J."/>
            <person name="Lind A.E."/>
            <person name="van Eijk R."/>
            <person name="Schleper C."/>
            <person name="Guy L."/>
            <person name="Ettema T.J."/>
        </authorList>
    </citation>
    <scope>NUCLEOTIDE SEQUENCE</scope>
</reference>
<accession>A0A0F9UW75</accession>
<dbReference type="AlphaFoldDB" id="A0A0F9UW75"/>
<gene>
    <name evidence="1" type="ORF">LCGC14_0558060</name>
</gene>
<proteinExistence type="predicted"/>
<organism evidence="1">
    <name type="scientific">marine sediment metagenome</name>
    <dbReference type="NCBI Taxonomy" id="412755"/>
    <lineage>
        <taxon>unclassified sequences</taxon>
        <taxon>metagenomes</taxon>
        <taxon>ecological metagenomes</taxon>
    </lineage>
</organism>
<comment type="caution">
    <text evidence="1">The sequence shown here is derived from an EMBL/GenBank/DDBJ whole genome shotgun (WGS) entry which is preliminary data.</text>
</comment>
<dbReference type="EMBL" id="LAZR01000785">
    <property type="protein sequence ID" value="KKN57873.1"/>
    <property type="molecule type" value="Genomic_DNA"/>
</dbReference>
<name>A0A0F9UW75_9ZZZZ</name>